<keyword evidence="6" id="KW-1185">Reference proteome</keyword>
<evidence type="ECO:0000256" key="1">
    <source>
        <dbReference type="ARBA" id="ARBA00010209"/>
    </source>
</evidence>
<dbReference type="Proteomes" id="UP000297299">
    <property type="component" value="Unassembled WGS sequence"/>
</dbReference>
<name>A0A4Y8CE69_9HELO</name>
<dbReference type="PANTHER" id="PTHR40627:SF4">
    <property type="entry name" value="PRENYLTRANSFERASE ASQH1-RELATED"/>
    <property type="match status" value="1"/>
</dbReference>
<evidence type="ECO:0000313" key="5">
    <source>
        <dbReference type="EMBL" id="TEY24295.1"/>
    </source>
</evidence>
<organism evidence="5 6">
    <name type="scientific">Botryotinia calthae</name>
    <dbReference type="NCBI Taxonomy" id="38488"/>
    <lineage>
        <taxon>Eukaryota</taxon>
        <taxon>Fungi</taxon>
        <taxon>Dikarya</taxon>
        <taxon>Ascomycota</taxon>
        <taxon>Pezizomycotina</taxon>
        <taxon>Leotiomycetes</taxon>
        <taxon>Helotiales</taxon>
        <taxon>Sclerotiniaceae</taxon>
        <taxon>Botryotinia</taxon>
    </lineage>
</organism>
<feature type="binding site" evidence="3">
    <location>
        <position position="219"/>
    </location>
    <ligand>
        <name>dimethylallyl diphosphate</name>
        <dbReference type="ChEBI" id="CHEBI:57623"/>
    </ligand>
</feature>
<gene>
    <name evidence="5" type="ORF">BOTCAL_1408g00020</name>
</gene>
<dbReference type="GO" id="GO:0009820">
    <property type="term" value="P:alkaloid metabolic process"/>
    <property type="evidence" value="ECO:0007669"/>
    <property type="project" value="InterPro"/>
</dbReference>
<dbReference type="PANTHER" id="PTHR40627">
    <property type="entry name" value="INDOLE PRENYLTRANSFERASE TDIB-RELATED"/>
    <property type="match status" value="1"/>
</dbReference>
<comment type="similarity">
    <text evidence="1">Belongs to the tryptophan dimethylallyltransferase family.</text>
</comment>
<evidence type="ECO:0000256" key="2">
    <source>
        <dbReference type="ARBA" id="ARBA00022679"/>
    </source>
</evidence>
<dbReference type="NCBIfam" id="TIGR03429">
    <property type="entry name" value="arom_pren_DMATS"/>
    <property type="match status" value="1"/>
</dbReference>
<dbReference type="InterPro" id="IPR012148">
    <property type="entry name" value="ABBA_DMATS-like"/>
</dbReference>
<evidence type="ECO:0000313" key="6">
    <source>
        <dbReference type="Proteomes" id="UP000297299"/>
    </source>
</evidence>
<dbReference type="GO" id="GO:0016765">
    <property type="term" value="F:transferase activity, transferring alkyl or aryl (other than methyl) groups"/>
    <property type="evidence" value="ECO:0007669"/>
    <property type="project" value="InterPro"/>
</dbReference>
<dbReference type="InterPro" id="IPR033964">
    <property type="entry name" value="ABBA"/>
</dbReference>
<protein>
    <recommendedName>
        <fullName evidence="7">Dimethylallyl tryptophan synthase</fullName>
    </recommendedName>
</protein>
<feature type="binding site" evidence="3">
    <location>
        <position position="117"/>
    </location>
    <ligand>
        <name>L-tryptophan</name>
        <dbReference type="ChEBI" id="CHEBI:57912"/>
    </ligand>
</feature>
<feature type="binding site" evidence="3">
    <location>
        <position position="217"/>
    </location>
    <ligand>
        <name>dimethylallyl diphosphate</name>
        <dbReference type="ChEBI" id="CHEBI:57623"/>
    </ligand>
</feature>
<feature type="binding site" evidence="3">
    <location>
        <position position="290"/>
    </location>
    <ligand>
        <name>dimethylallyl diphosphate</name>
        <dbReference type="ChEBI" id="CHEBI:57623"/>
    </ligand>
</feature>
<feature type="binding site" evidence="3">
    <location>
        <position position="134"/>
    </location>
    <ligand>
        <name>dimethylallyl diphosphate</name>
        <dbReference type="ChEBI" id="CHEBI:57623"/>
    </ligand>
</feature>
<feature type="binding site" evidence="3">
    <location>
        <position position="286"/>
    </location>
    <ligand>
        <name>dimethylallyl diphosphate</name>
        <dbReference type="ChEBI" id="CHEBI:57623"/>
    </ligand>
</feature>
<evidence type="ECO:0000256" key="3">
    <source>
        <dbReference type="PIRSR" id="PIRSR000509-1"/>
    </source>
</evidence>
<dbReference type="AlphaFoldDB" id="A0A4Y8CE69"/>
<dbReference type="EMBL" id="PHWZ01001404">
    <property type="protein sequence ID" value="TEY24295.1"/>
    <property type="molecule type" value="Genomic_DNA"/>
</dbReference>
<reference evidence="5 6" key="1">
    <citation type="submission" date="2017-11" db="EMBL/GenBank/DDBJ databases">
        <title>Comparative genomics of Botrytis spp.</title>
        <authorList>
            <person name="Valero-Jimenez C.A."/>
            <person name="Tapia P."/>
            <person name="Veloso J."/>
            <person name="Silva-Moreno E."/>
            <person name="Staats M."/>
            <person name="Valdes J.H."/>
            <person name="Van Kan J.A.L."/>
        </authorList>
    </citation>
    <scope>NUCLEOTIDE SEQUENCE [LARGE SCALE GENOMIC DNA]</scope>
    <source>
        <strain evidence="5 6">MUCL2830</strain>
    </source>
</reference>
<dbReference type="OrthoDB" id="3354387at2759"/>
<comment type="caution">
    <text evidence="5">The sequence shown here is derived from an EMBL/GenBank/DDBJ whole genome shotgun (WGS) entry which is preliminary data.</text>
</comment>
<feature type="binding site" evidence="3">
    <location>
        <position position="288"/>
    </location>
    <ligand>
        <name>dimethylallyl diphosphate</name>
        <dbReference type="ChEBI" id="CHEBI:57623"/>
    </ligand>
</feature>
<keyword evidence="2" id="KW-0808">Transferase</keyword>
<evidence type="ECO:0000256" key="4">
    <source>
        <dbReference type="SAM" id="MobiDB-lite"/>
    </source>
</evidence>
<sequence length="468" mass="52703">MASLYHNSNQEVLGSFKIQDESNLENHKKQPLNSPESLHEDCPTNFSSTKSSKFWWDTAGSIFRALLSSAQYNPGEQKRAVDFYRYVVAPNLGPEPHLGIGQHPWPSFMTDDFSPLEFSWCWGSLRNPVAPSIRLSFEAIGTQAGTLADPWNSASTLDLVERLRATIPTVDLEYFDLFSKHLVPDNSLTINDALNFHGYRSSLFLAVEFKNHEPTIKVYWLPLLKALQTLQPMSTMICGALESVSSSLKGFSALDKLIDFLKNTAPLLGLTPFIVATDCITVSKSRIKVYTRCQETSFASVEAMMSLFSGNQIISNGIQQLRDLWRLMLLQNEEFCPTKNLPACSHITAGMLYYFEVNQSSMEITTKVYIPVKHYGKNDQVVSAGLAKFLRGRDDYYGAIFERYLDAMNYICSHRDLASTNGLQTYISCRIKDDSLELTSYLSPQIYHPGRSWDLEGSAADNKSSIYL</sequence>
<feature type="compositionally biased region" description="Basic and acidic residues" evidence="4">
    <location>
        <begin position="18"/>
        <end position="28"/>
    </location>
</feature>
<dbReference type="PIRSF" id="PIRSF000509">
    <property type="entry name" value="Trp_DMAT"/>
    <property type="match status" value="1"/>
</dbReference>
<dbReference type="InterPro" id="IPR017795">
    <property type="entry name" value="ABBA_NscD-like"/>
</dbReference>
<dbReference type="SFLD" id="SFLDS00036">
    <property type="entry name" value="Aromatic_Prenyltransferase"/>
    <property type="match status" value="1"/>
</dbReference>
<dbReference type="Pfam" id="PF11991">
    <property type="entry name" value="Trp_DMAT"/>
    <property type="match status" value="1"/>
</dbReference>
<proteinExistence type="inferred from homology"/>
<dbReference type="SFLD" id="SFLDG01162">
    <property type="entry name" value="I"/>
    <property type="match status" value="1"/>
</dbReference>
<feature type="region of interest" description="Disordered" evidence="4">
    <location>
        <begin position="16"/>
        <end position="44"/>
    </location>
</feature>
<evidence type="ECO:0008006" key="7">
    <source>
        <dbReference type="Google" id="ProtNLM"/>
    </source>
</evidence>
<feature type="binding site" evidence="3">
    <location>
        <position position="369"/>
    </location>
    <ligand>
        <name>dimethylallyl diphosphate</name>
        <dbReference type="ChEBI" id="CHEBI:57623"/>
    </ligand>
</feature>
<dbReference type="CDD" id="cd13929">
    <property type="entry name" value="PT-DMATS_CymD"/>
    <property type="match status" value="1"/>
</dbReference>
<accession>A0A4Y8CE69</accession>